<accession>A0A8J2VGU7</accession>
<protein>
    <recommendedName>
        <fullName evidence="1">HTH merR-type domain-containing protein</fullName>
    </recommendedName>
</protein>
<proteinExistence type="predicted"/>
<evidence type="ECO:0000313" key="2">
    <source>
        <dbReference type="EMBL" id="GGE12025.1"/>
    </source>
</evidence>
<reference evidence="2" key="1">
    <citation type="journal article" date="2014" name="Int. J. Syst. Evol. Microbiol.">
        <title>Complete genome sequence of Corynebacterium casei LMG S-19264T (=DSM 44701T), isolated from a smear-ripened cheese.</title>
        <authorList>
            <consortium name="US DOE Joint Genome Institute (JGI-PGF)"/>
            <person name="Walter F."/>
            <person name="Albersmeier A."/>
            <person name="Kalinowski J."/>
            <person name="Ruckert C."/>
        </authorList>
    </citation>
    <scope>NUCLEOTIDE SEQUENCE</scope>
    <source>
        <strain evidence="2">CGMCC 1.15179</strain>
    </source>
</reference>
<reference evidence="2" key="2">
    <citation type="submission" date="2020-09" db="EMBL/GenBank/DDBJ databases">
        <authorList>
            <person name="Sun Q."/>
            <person name="Zhou Y."/>
        </authorList>
    </citation>
    <scope>NUCLEOTIDE SEQUENCE</scope>
    <source>
        <strain evidence="2">CGMCC 1.15179</strain>
    </source>
</reference>
<dbReference type="PROSITE" id="PS50937">
    <property type="entry name" value="HTH_MERR_2"/>
    <property type="match status" value="1"/>
</dbReference>
<evidence type="ECO:0000313" key="3">
    <source>
        <dbReference type="Proteomes" id="UP000625210"/>
    </source>
</evidence>
<evidence type="ECO:0000259" key="1">
    <source>
        <dbReference type="PROSITE" id="PS50937"/>
    </source>
</evidence>
<gene>
    <name evidence="2" type="ORF">GCM10011571_11750</name>
</gene>
<dbReference type="GO" id="GO:0003677">
    <property type="term" value="F:DNA binding"/>
    <property type="evidence" value="ECO:0007669"/>
    <property type="project" value="InterPro"/>
</dbReference>
<dbReference type="InterPro" id="IPR000551">
    <property type="entry name" value="MerR-type_HTH_dom"/>
</dbReference>
<dbReference type="GO" id="GO:0006355">
    <property type="term" value="P:regulation of DNA-templated transcription"/>
    <property type="evidence" value="ECO:0007669"/>
    <property type="project" value="InterPro"/>
</dbReference>
<feature type="domain" description="HTH merR-type" evidence="1">
    <location>
        <begin position="29"/>
        <end position="54"/>
    </location>
</feature>
<name>A0A8J2VGU7_9BACL</name>
<dbReference type="AlphaFoldDB" id="A0A8J2VGU7"/>
<dbReference type="SUPFAM" id="SSF46955">
    <property type="entry name" value="Putative DNA-binding domain"/>
    <property type="match status" value="1"/>
</dbReference>
<dbReference type="InterPro" id="IPR009061">
    <property type="entry name" value="DNA-bd_dom_put_sf"/>
</dbReference>
<organism evidence="2 3">
    <name type="scientific">Marinithermofilum abyssi</name>
    <dbReference type="NCBI Taxonomy" id="1571185"/>
    <lineage>
        <taxon>Bacteria</taxon>
        <taxon>Bacillati</taxon>
        <taxon>Bacillota</taxon>
        <taxon>Bacilli</taxon>
        <taxon>Bacillales</taxon>
        <taxon>Thermoactinomycetaceae</taxon>
        <taxon>Marinithermofilum</taxon>
    </lineage>
</organism>
<dbReference type="EMBL" id="BMHQ01000003">
    <property type="protein sequence ID" value="GGE12025.1"/>
    <property type="molecule type" value="Genomic_DNA"/>
</dbReference>
<sequence>MKEIKKGLKLKLRHLLYGGQRRDTLKPLTYKTSQFANQASVTVWTLRYYDKVGL</sequence>
<keyword evidence="3" id="KW-1185">Reference proteome</keyword>
<comment type="caution">
    <text evidence="2">The sequence shown here is derived from an EMBL/GenBank/DDBJ whole genome shotgun (WGS) entry which is preliminary data.</text>
</comment>
<dbReference type="RefSeq" id="WP_373285913.1">
    <property type="nucleotide sequence ID" value="NZ_BMHQ01000003.1"/>
</dbReference>
<dbReference type="Proteomes" id="UP000625210">
    <property type="component" value="Unassembled WGS sequence"/>
</dbReference>